<evidence type="ECO:0000313" key="1">
    <source>
        <dbReference type="EMBL" id="AYQ74340.1"/>
    </source>
</evidence>
<name>A0A3G3K1T7_9BACL</name>
<gene>
    <name evidence="1" type="ORF">EAV92_18260</name>
</gene>
<organism evidence="1 2">
    <name type="scientific">Cohnella candidum</name>
    <dbReference type="NCBI Taxonomy" id="2674991"/>
    <lineage>
        <taxon>Bacteria</taxon>
        <taxon>Bacillati</taxon>
        <taxon>Bacillota</taxon>
        <taxon>Bacilli</taxon>
        <taxon>Bacillales</taxon>
        <taxon>Paenibacillaceae</taxon>
        <taxon>Cohnella</taxon>
    </lineage>
</organism>
<dbReference type="Proteomes" id="UP000269097">
    <property type="component" value="Chromosome"/>
</dbReference>
<dbReference type="EMBL" id="CP033433">
    <property type="protein sequence ID" value="AYQ74340.1"/>
    <property type="molecule type" value="Genomic_DNA"/>
</dbReference>
<protein>
    <recommendedName>
        <fullName evidence="3">Pyridoxamine 5'-phosphate oxidase family protein</fullName>
    </recommendedName>
</protein>
<proteinExistence type="predicted"/>
<sequence length="160" mass="17674">MPGLTELSRFLERDVPKFIHLAAGRGGRAPFSCRAYACRPEAGQGREHYWIYVRESQWARVQEHVKEEAQMAVLLTSGVDNESYQIKGTYAGVRALNPEDQACLKREQHRIRAALPDMFAPPIGVEASECLAVGLAFESLYVQTPGPQAGAAIAERSRSS</sequence>
<dbReference type="KEGG" id="coh:EAV92_18260"/>
<dbReference type="AlphaFoldDB" id="A0A3G3K1T7"/>
<accession>A0A3G3K1T7</accession>
<keyword evidence="2" id="KW-1185">Reference proteome</keyword>
<reference evidence="1 2" key="1">
    <citation type="submission" date="2018-10" db="EMBL/GenBank/DDBJ databases">
        <title>Genome Sequence of Cohnella sp.</title>
        <authorList>
            <person name="Srinivasan S."/>
            <person name="Kim M.K."/>
        </authorList>
    </citation>
    <scope>NUCLEOTIDE SEQUENCE [LARGE SCALE GENOMIC DNA]</scope>
    <source>
        <strain evidence="1 2">18JY8-7</strain>
    </source>
</reference>
<dbReference type="RefSeq" id="WP_123042421.1">
    <property type="nucleotide sequence ID" value="NZ_CP033433.1"/>
</dbReference>
<evidence type="ECO:0008006" key="3">
    <source>
        <dbReference type="Google" id="ProtNLM"/>
    </source>
</evidence>
<evidence type="ECO:0000313" key="2">
    <source>
        <dbReference type="Proteomes" id="UP000269097"/>
    </source>
</evidence>